<comment type="caution">
    <text evidence="3">The sequence shown here is derived from an EMBL/GenBank/DDBJ whole genome shotgun (WGS) entry which is preliminary data.</text>
</comment>
<protein>
    <submittedName>
        <fullName evidence="3">Ribonuclease HI</fullName>
    </submittedName>
</protein>
<evidence type="ECO:0000259" key="2">
    <source>
        <dbReference type="PROSITE" id="PS50879"/>
    </source>
</evidence>
<dbReference type="CDD" id="cd09279">
    <property type="entry name" value="RNase_HI_like"/>
    <property type="match status" value="1"/>
</dbReference>
<sequence>MEVTNWLLHIDSSSTLAGSGAGVVLTSPEGDELAYALHFDFKASNKEAEYEALIAGIKMALDAGARNLISYVDSQLVTKQVEGEYEVKEKRMKKYLQEIGELTSRLRNFQLHQIPTTENTKADYLARLASSLVDYNTHSITIKTFVKNSLKLDIAILQVDKFEDIRIGDLEANGIDLHVI</sequence>
<reference evidence="3" key="1">
    <citation type="submission" date="2020-06" db="EMBL/GenBank/DDBJ databases">
        <authorList>
            <person name="Li T."/>
            <person name="Hu X."/>
            <person name="Zhang T."/>
            <person name="Song X."/>
            <person name="Zhang H."/>
            <person name="Dai N."/>
            <person name="Sheng W."/>
            <person name="Hou X."/>
            <person name="Wei L."/>
        </authorList>
    </citation>
    <scope>NUCLEOTIDE SEQUENCE</scope>
    <source>
        <strain evidence="3">G02</strain>
        <tissue evidence="3">Leaf</tissue>
    </source>
</reference>
<proteinExistence type="predicted"/>
<feature type="coiled-coil region" evidence="1">
    <location>
        <begin position="78"/>
        <end position="105"/>
    </location>
</feature>
<dbReference type="InterPro" id="IPR002156">
    <property type="entry name" value="RNaseH_domain"/>
</dbReference>
<feature type="domain" description="RNase H type-1" evidence="2">
    <location>
        <begin position="2"/>
        <end position="131"/>
    </location>
</feature>
<organism evidence="3">
    <name type="scientific">Sesamum radiatum</name>
    <name type="common">Black benniseed</name>
    <dbReference type="NCBI Taxonomy" id="300843"/>
    <lineage>
        <taxon>Eukaryota</taxon>
        <taxon>Viridiplantae</taxon>
        <taxon>Streptophyta</taxon>
        <taxon>Embryophyta</taxon>
        <taxon>Tracheophyta</taxon>
        <taxon>Spermatophyta</taxon>
        <taxon>Magnoliopsida</taxon>
        <taxon>eudicotyledons</taxon>
        <taxon>Gunneridae</taxon>
        <taxon>Pentapetalae</taxon>
        <taxon>asterids</taxon>
        <taxon>lamiids</taxon>
        <taxon>Lamiales</taxon>
        <taxon>Pedaliaceae</taxon>
        <taxon>Sesamum</taxon>
    </lineage>
</organism>
<dbReference type="Gene3D" id="3.30.420.10">
    <property type="entry name" value="Ribonuclease H-like superfamily/Ribonuclease H"/>
    <property type="match status" value="1"/>
</dbReference>
<keyword evidence="1" id="KW-0175">Coiled coil</keyword>
<dbReference type="GO" id="GO:0003676">
    <property type="term" value="F:nucleic acid binding"/>
    <property type="evidence" value="ECO:0007669"/>
    <property type="project" value="InterPro"/>
</dbReference>
<evidence type="ECO:0000313" key="3">
    <source>
        <dbReference type="EMBL" id="KAL0413333.1"/>
    </source>
</evidence>
<dbReference type="InterPro" id="IPR036397">
    <property type="entry name" value="RNaseH_sf"/>
</dbReference>
<dbReference type="EMBL" id="JACGWJ010000006">
    <property type="protein sequence ID" value="KAL0413333.1"/>
    <property type="molecule type" value="Genomic_DNA"/>
</dbReference>
<dbReference type="PROSITE" id="PS50879">
    <property type="entry name" value="RNASE_H_1"/>
    <property type="match status" value="1"/>
</dbReference>
<name>A0AAW2U8U5_SESRA</name>
<dbReference type="SUPFAM" id="SSF53098">
    <property type="entry name" value="Ribonuclease H-like"/>
    <property type="match status" value="1"/>
</dbReference>
<dbReference type="PANTHER" id="PTHR48475:SF2">
    <property type="entry name" value="RIBONUCLEASE H"/>
    <property type="match status" value="1"/>
</dbReference>
<dbReference type="AlphaFoldDB" id="A0AAW2U8U5"/>
<reference evidence="3" key="2">
    <citation type="journal article" date="2024" name="Plant">
        <title>Genomic evolution and insights into agronomic trait innovations of Sesamum species.</title>
        <authorList>
            <person name="Miao H."/>
            <person name="Wang L."/>
            <person name="Qu L."/>
            <person name="Liu H."/>
            <person name="Sun Y."/>
            <person name="Le M."/>
            <person name="Wang Q."/>
            <person name="Wei S."/>
            <person name="Zheng Y."/>
            <person name="Lin W."/>
            <person name="Duan Y."/>
            <person name="Cao H."/>
            <person name="Xiong S."/>
            <person name="Wang X."/>
            <person name="Wei L."/>
            <person name="Li C."/>
            <person name="Ma Q."/>
            <person name="Ju M."/>
            <person name="Zhao R."/>
            <person name="Li G."/>
            <person name="Mu C."/>
            <person name="Tian Q."/>
            <person name="Mei H."/>
            <person name="Zhang T."/>
            <person name="Gao T."/>
            <person name="Zhang H."/>
        </authorList>
    </citation>
    <scope>NUCLEOTIDE SEQUENCE</scope>
    <source>
        <strain evidence="3">G02</strain>
    </source>
</reference>
<accession>A0AAW2U8U5</accession>
<gene>
    <name evidence="3" type="ORF">Sradi_1535000</name>
</gene>
<evidence type="ECO:0000256" key="1">
    <source>
        <dbReference type="SAM" id="Coils"/>
    </source>
</evidence>
<dbReference type="PANTHER" id="PTHR48475">
    <property type="entry name" value="RIBONUCLEASE H"/>
    <property type="match status" value="1"/>
</dbReference>
<dbReference type="InterPro" id="IPR012337">
    <property type="entry name" value="RNaseH-like_sf"/>
</dbReference>
<dbReference type="GO" id="GO:0004523">
    <property type="term" value="F:RNA-DNA hybrid ribonuclease activity"/>
    <property type="evidence" value="ECO:0007669"/>
    <property type="project" value="InterPro"/>
</dbReference>
<dbReference type="Pfam" id="PF13456">
    <property type="entry name" value="RVT_3"/>
    <property type="match status" value="1"/>
</dbReference>